<reference evidence="1" key="1">
    <citation type="submission" date="2021-03" db="EMBL/GenBank/DDBJ databases">
        <authorList>
            <person name="Bekaert M."/>
        </authorList>
    </citation>
    <scope>NUCLEOTIDE SEQUENCE</scope>
</reference>
<gene>
    <name evidence="1" type="ORF">MEDL_7991</name>
</gene>
<dbReference type="EMBL" id="CAJPWZ010000451">
    <property type="protein sequence ID" value="CAG2192846.1"/>
    <property type="molecule type" value="Genomic_DNA"/>
</dbReference>
<dbReference type="AlphaFoldDB" id="A0A8S3QDZ5"/>
<organism evidence="1 2">
    <name type="scientific">Mytilus edulis</name>
    <name type="common">Blue mussel</name>
    <dbReference type="NCBI Taxonomy" id="6550"/>
    <lineage>
        <taxon>Eukaryota</taxon>
        <taxon>Metazoa</taxon>
        <taxon>Spiralia</taxon>
        <taxon>Lophotrochozoa</taxon>
        <taxon>Mollusca</taxon>
        <taxon>Bivalvia</taxon>
        <taxon>Autobranchia</taxon>
        <taxon>Pteriomorphia</taxon>
        <taxon>Mytilida</taxon>
        <taxon>Mytiloidea</taxon>
        <taxon>Mytilidae</taxon>
        <taxon>Mytilinae</taxon>
        <taxon>Mytilus</taxon>
    </lineage>
</organism>
<keyword evidence="2" id="KW-1185">Reference proteome</keyword>
<evidence type="ECO:0000313" key="2">
    <source>
        <dbReference type="Proteomes" id="UP000683360"/>
    </source>
</evidence>
<comment type="caution">
    <text evidence="1">The sequence shown here is derived from an EMBL/GenBank/DDBJ whole genome shotgun (WGS) entry which is preliminary data.</text>
</comment>
<name>A0A8S3QDZ5_MYTED</name>
<dbReference type="OrthoDB" id="6100401at2759"/>
<dbReference type="Proteomes" id="UP000683360">
    <property type="component" value="Unassembled WGS sequence"/>
</dbReference>
<accession>A0A8S3QDZ5</accession>
<evidence type="ECO:0000313" key="1">
    <source>
        <dbReference type="EMBL" id="CAG2192846.1"/>
    </source>
</evidence>
<protein>
    <submittedName>
        <fullName evidence="1">Uncharacterized protein</fullName>
    </submittedName>
</protein>
<sequence>MNRPSTGTCMILTKTEANLLYRPSFISSWYGAKAQNKSLSLLVINHNLGEYPVKVDVQVKINEGGKDYIFSGLGSSQRDDDLSKDYGGVIYKYNDQHIELSFPYKENHADTGGLAYTGSDNLYVGPTNLLGPYKDGYVRTRVWLASDMPHIVLNTSVYMSETINYKEITHELGYYPDILTVQTLLSNGYMSDGVGKLLAHN</sequence>
<proteinExistence type="predicted"/>